<dbReference type="Pfam" id="PF11367">
    <property type="entry name" value="Tail_completion_gp17"/>
    <property type="match status" value="1"/>
</dbReference>
<comment type="caution">
    <text evidence="1">The sequence shown here is derived from an EMBL/GenBank/DDBJ whole genome shotgun (WGS) entry which is preliminary data.</text>
</comment>
<dbReference type="RefSeq" id="WP_167638044.1">
    <property type="nucleotide sequence ID" value="NZ_JAATOP010000005.1"/>
</dbReference>
<keyword evidence="2" id="KW-1185">Reference proteome</keyword>
<dbReference type="InterPro" id="IPR053745">
    <property type="entry name" value="Viral_Tail_Comp_sf"/>
</dbReference>
<reference evidence="1 2" key="1">
    <citation type="submission" date="2020-03" db="EMBL/GenBank/DDBJ databases">
        <title>Bacterial isolates of synthetic phycosphere.</title>
        <authorList>
            <person name="Fu H."/>
            <person name="Moran M.A."/>
        </authorList>
    </citation>
    <scope>NUCLEOTIDE SEQUENCE [LARGE SCALE GENOMIC DNA]</scope>
    <source>
        <strain evidence="1 2">HF1</strain>
    </source>
</reference>
<gene>
    <name evidence="1" type="ORF">HCZ30_09490</name>
</gene>
<organism evidence="1 2">
    <name type="scientific">Marivivens donghaensis</name>
    <dbReference type="NCBI Taxonomy" id="1699413"/>
    <lineage>
        <taxon>Bacteria</taxon>
        <taxon>Pseudomonadati</taxon>
        <taxon>Pseudomonadota</taxon>
        <taxon>Alphaproteobacteria</taxon>
        <taxon>Rhodobacterales</taxon>
        <taxon>Paracoccaceae</taxon>
        <taxon>Marivivens group</taxon>
        <taxon>Marivivens</taxon>
    </lineage>
</organism>
<accession>A0ABX0VX53</accession>
<evidence type="ECO:0000313" key="2">
    <source>
        <dbReference type="Proteomes" id="UP000709466"/>
    </source>
</evidence>
<dbReference type="EMBL" id="JAATOP010000005">
    <property type="protein sequence ID" value="NIY72667.1"/>
    <property type="molecule type" value="Genomic_DNA"/>
</dbReference>
<dbReference type="Proteomes" id="UP000709466">
    <property type="component" value="Unassembled WGS sequence"/>
</dbReference>
<name>A0ABX0VX53_9RHOB</name>
<proteinExistence type="predicted"/>
<dbReference type="Gene3D" id="3.30.2000.30">
    <property type="match status" value="1"/>
</dbReference>
<evidence type="ECO:0000313" key="1">
    <source>
        <dbReference type="EMBL" id="NIY72667.1"/>
    </source>
</evidence>
<protein>
    <submittedName>
        <fullName evidence="1">DUF3168 domain-containing protein</fullName>
    </submittedName>
</protein>
<sequence>MTYALSAALQAAVFQQLYTDPEVVRHLGSHIYDALPFGTAPQLYAQLGPETVKDASDATGHGAQHDFTVSVVTTQAGFTAAKEAAAAICIALENPLTLTAGHLVSLAFTRAVAARQGDDTRRIDLRFRARTQLN</sequence>
<dbReference type="InterPro" id="IPR021508">
    <property type="entry name" value="Gp17-like"/>
</dbReference>